<feature type="compositionally biased region" description="Low complexity" evidence="6">
    <location>
        <begin position="63"/>
        <end position="91"/>
    </location>
</feature>
<evidence type="ECO:0000256" key="2">
    <source>
        <dbReference type="ARBA" id="ARBA00022741"/>
    </source>
</evidence>
<dbReference type="GO" id="GO:0005524">
    <property type="term" value="F:ATP binding"/>
    <property type="evidence" value="ECO:0007669"/>
    <property type="project" value="UniProtKB-UniRule"/>
</dbReference>
<comment type="caution">
    <text evidence="8">The sequence shown here is derived from an EMBL/GenBank/DDBJ whole genome shotgun (WGS) entry which is preliminary data.</text>
</comment>
<keyword evidence="9" id="KW-1185">Reference proteome</keyword>
<dbReference type="Proteomes" id="UP000485058">
    <property type="component" value="Unassembled WGS sequence"/>
</dbReference>
<feature type="domain" description="Kinesin motor" evidence="7">
    <location>
        <begin position="1"/>
        <end position="188"/>
    </location>
</feature>
<dbReference type="PROSITE" id="PS50067">
    <property type="entry name" value="KINESIN_MOTOR_2"/>
    <property type="match status" value="1"/>
</dbReference>
<dbReference type="PANTHER" id="PTHR24115:SF1008">
    <property type="entry name" value="KINESIN-LIKE PROTEIN SUBITO"/>
    <property type="match status" value="1"/>
</dbReference>
<dbReference type="GO" id="GO:0003777">
    <property type="term" value="F:microtubule motor activity"/>
    <property type="evidence" value="ECO:0007669"/>
    <property type="project" value="InterPro"/>
</dbReference>
<feature type="non-terminal residue" evidence="8">
    <location>
        <position position="188"/>
    </location>
</feature>
<dbReference type="InterPro" id="IPR036961">
    <property type="entry name" value="Kinesin_motor_dom_sf"/>
</dbReference>
<dbReference type="PANTHER" id="PTHR24115">
    <property type="entry name" value="KINESIN-RELATED"/>
    <property type="match status" value="1"/>
</dbReference>
<evidence type="ECO:0000256" key="5">
    <source>
        <dbReference type="PROSITE-ProRule" id="PRU00283"/>
    </source>
</evidence>
<reference evidence="8 9" key="1">
    <citation type="submission" date="2020-02" db="EMBL/GenBank/DDBJ databases">
        <title>Draft genome sequence of Haematococcus lacustris strain NIES-144.</title>
        <authorList>
            <person name="Morimoto D."/>
            <person name="Nakagawa S."/>
            <person name="Yoshida T."/>
            <person name="Sawayama S."/>
        </authorList>
    </citation>
    <scope>NUCLEOTIDE SEQUENCE [LARGE SCALE GENOMIC DNA]</scope>
    <source>
        <strain evidence="8 9">NIES-144</strain>
    </source>
</reference>
<name>A0A6A0A1I7_HAELA</name>
<evidence type="ECO:0000256" key="4">
    <source>
        <dbReference type="ARBA" id="ARBA00023175"/>
    </source>
</evidence>
<organism evidence="8 9">
    <name type="scientific">Haematococcus lacustris</name>
    <name type="common">Green alga</name>
    <name type="synonym">Haematococcus pluvialis</name>
    <dbReference type="NCBI Taxonomy" id="44745"/>
    <lineage>
        <taxon>Eukaryota</taxon>
        <taxon>Viridiplantae</taxon>
        <taxon>Chlorophyta</taxon>
        <taxon>core chlorophytes</taxon>
        <taxon>Chlorophyceae</taxon>
        <taxon>CS clade</taxon>
        <taxon>Chlamydomonadales</taxon>
        <taxon>Haematococcaceae</taxon>
        <taxon>Haematococcus</taxon>
    </lineage>
</organism>
<dbReference type="SMART" id="SM00129">
    <property type="entry name" value="KISc"/>
    <property type="match status" value="1"/>
</dbReference>
<keyword evidence="3 5" id="KW-0067">ATP-binding</keyword>
<accession>A0A6A0A1I7</accession>
<dbReference type="Pfam" id="PF00225">
    <property type="entry name" value="Kinesin"/>
    <property type="match status" value="2"/>
</dbReference>
<sequence>MAFGSSGAGKTHTMLGTEAEPGILPRSIRQVFKDLQGLPHKVLVSYYEVYNDLVNDLLDGSSCSHHSRAGSSGPSQPSGTASTSTSQPTASLAGGASGEPAPQQQRQDRWQAGKAPLRHALLQPREPARPVLRIREDPQGRVVIPRLSEVVCHSAEQALELQHRAAKLRQQAATGVNSTSSRSHCVFT</sequence>
<evidence type="ECO:0000313" key="9">
    <source>
        <dbReference type="Proteomes" id="UP000485058"/>
    </source>
</evidence>
<dbReference type="SUPFAM" id="SSF52540">
    <property type="entry name" value="P-loop containing nucleoside triphosphate hydrolases"/>
    <property type="match status" value="1"/>
</dbReference>
<dbReference type="InterPro" id="IPR027640">
    <property type="entry name" value="Kinesin-like_fam"/>
</dbReference>
<dbReference type="AlphaFoldDB" id="A0A6A0A1I7"/>
<feature type="binding site" evidence="5">
    <location>
        <begin position="4"/>
        <end position="11"/>
    </location>
    <ligand>
        <name>ATP</name>
        <dbReference type="ChEBI" id="CHEBI:30616"/>
    </ligand>
</feature>
<dbReference type="Gene3D" id="3.40.850.10">
    <property type="entry name" value="Kinesin motor domain"/>
    <property type="match status" value="1"/>
</dbReference>
<dbReference type="InterPro" id="IPR027417">
    <property type="entry name" value="P-loop_NTPase"/>
</dbReference>
<keyword evidence="1" id="KW-0493">Microtubule</keyword>
<keyword evidence="4 5" id="KW-0505">Motor protein</keyword>
<evidence type="ECO:0000256" key="1">
    <source>
        <dbReference type="ARBA" id="ARBA00022701"/>
    </source>
</evidence>
<evidence type="ECO:0000313" key="8">
    <source>
        <dbReference type="EMBL" id="GFH25606.1"/>
    </source>
</evidence>
<gene>
    <name evidence="8" type="ORF">HaLaN_23594</name>
</gene>
<dbReference type="GO" id="GO:0007018">
    <property type="term" value="P:microtubule-based movement"/>
    <property type="evidence" value="ECO:0007669"/>
    <property type="project" value="InterPro"/>
</dbReference>
<feature type="region of interest" description="Disordered" evidence="6">
    <location>
        <begin position="63"/>
        <end position="112"/>
    </location>
</feature>
<protein>
    <submittedName>
        <fullName evidence="8">Kinesin motor domain-containing protein</fullName>
    </submittedName>
</protein>
<dbReference type="GO" id="GO:0005871">
    <property type="term" value="C:kinesin complex"/>
    <property type="evidence" value="ECO:0007669"/>
    <property type="project" value="TreeGrafter"/>
</dbReference>
<dbReference type="GO" id="GO:0005634">
    <property type="term" value="C:nucleus"/>
    <property type="evidence" value="ECO:0007669"/>
    <property type="project" value="TreeGrafter"/>
</dbReference>
<dbReference type="InterPro" id="IPR001752">
    <property type="entry name" value="Kinesin_motor_dom"/>
</dbReference>
<comment type="similarity">
    <text evidence="5">Belongs to the TRAFAC class myosin-kinesin ATPase superfamily. Kinesin family.</text>
</comment>
<dbReference type="GO" id="GO:0005874">
    <property type="term" value="C:microtubule"/>
    <property type="evidence" value="ECO:0007669"/>
    <property type="project" value="UniProtKB-KW"/>
</dbReference>
<evidence type="ECO:0000256" key="3">
    <source>
        <dbReference type="ARBA" id="ARBA00022840"/>
    </source>
</evidence>
<dbReference type="EMBL" id="BLLF01002862">
    <property type="protein sequence ID" value="GFH25606.1"/>
    <property type="molecule type" value="Genomic_DNA"/>
</dbReference>
<evidence type="ECO:0000259" key="7">
    <source>
        <dbReference type="PROSITE" id="PS50067"/>
    </source>
</evidence>
<dbReference type="GO" id="GO:0016887">
    <property type="term" value="F:ATP hydrolysis activity"/>
    <property type="evidence" value="ECO:0007669"/>
    <property type="project" value="TreeGrafter"/>
</dbReference>
<evidence type="ECO:0000256" key="6">
    <source>
        <dbReference type="SAM" id="MobiDB-lite"/>
    </source>
</evidence>
<proteinExistence type="inferred from homology"/>
<feature type="non-terminal residue" evidence="8">
    <location>
        <position position="1"/>
    </location>
</feature>
<keyword evidence="2 5" id="KW-0547">Nucleotide-binding</keyword>
<dbReference type="GO" id="GO:0008017">
    <property type="term" value="F:microtubule binding"/>
    <property type="evidence" value="ECO:0007669"/>
    <property type="project" value="InterPro"/>
</dbReference>